<evidence type="ECO:0000256" key="7">
    <source>
        <dbReference type="ARBA" id="ARBA00022989"/>
    </source>
</evidence>
<dbReference type="GO" id="GO:0005744">
    <property type="term" value="C:TIM23 mitochondrial import inner membrane translocase complex"/>
    <property type="evidence" value="ECO:0007669"/>
    <property type="project" value="TreeGrafter"/>
</dbReference>
<sequence>METLREPCPIRIPYDAGTAFAMGTIGGSAFHFSKGLYSSPNGARFIGATQAVGLKAGRIGGSFAVWSVLFSTFDCSMVYIRKKEDPWNSILSAAATGGLLSMRRGFAASAKSAAFGAVLLGLIEGTGIALNKYSSAQQDMPPVMIEDMPPQPPKSSWFGRLFGGAKEEEKIANGGSEVKILETYDAPPLPSFEYK</sequence>
<keyword evidence="3" id="KW-0813">Transport</keyword>
<comment type="similarity">
    <text evidence="2">Belongs to the Tim17/Tim22/Tim23 family.</text>
</comment>
<dbReference type="PANTHER" id="PTHR10485">
    <property type="entry name" value="MITOCHONDRIAL IMPORT INNER MEMBRANE TRANSLOCASE SUBUNIT TIM-17"/>
    <property type="match status" value="1"/>
</dbReference>
<keyword evidence="7" id="KW-1133">Transmembrane helix</keyword>
<dbReference type="STRING" id="57577.A0A2K3M7U4"/>
<dbReference type="AlphaFoldDB" id="A0A2K3M7U4"/>
<evidence type="ECO:0000256" key="5">
    <source>
        <dbReference type="ARBA" id="ARBA00022792"/>
    </source>
</evidence>
<keyword evidence="8" id="KW-0811">Translocation</keyword>
<evidence type="ECO:0000256" key="2">
    <source>
        <dbReference type="ARBA" id="ARBA00008444"/>
    </source>
</evidence>
<proteinExistence type="inferred from homology"/>
<evidence type="ECO:0000256" key="10">
    <source>
        <dbReference type="ARBA" id="ARBA00023136"/>
    </source>
</evidence>
<evidence type="ECO:0000256" key="3">
    <source>
        <dbReference type="ARBA" id="ARBA00022448"/>
    </source>
</evidence>
<dbReference type="GO" id="GO:0008320">
    <property type="term" value="F:protein transmembrane transporter activity"/>
    <property type="evidence" value="ECO:0007669"/>
    <property type="project" value="TreeGrafter"/>
</dbReference>
<keyword evidence="4" id="KW-0812">Transmembrane</keyword>
<dbReference type="PANTHER" id="PTHR10485:SF0">
    <property type="entry name" value="AT05822P-RELATED"/>
    <property type="match status" value="1"/>
</dbReference>
<organism evidence="11 12">
    <name type="scientific">Trifolium pratense</name>
    <name type="common">Red clover</name>
    <dbReference type="NCBI Taxonomy" id="57577"/>
    <lineage>
        <taxon>Eukaryota</taxon>
        <taxon>Viridiplantae</taxon>
        <taxon>Streptophyta</taxon>
        <taxon>Embryophyta</taxon>
        <taxon>Tracheophyta</taxon>
        <taxon>Spermatophyta</taxon>
        <taxon>Magnoliopsida</taxon>
        <taxon>eudicotyledons</taxon>
        <taxon>Gunneridae</taxon>
        <taxon>Pentapetalae</taxon>
        <taxon>rosids</taxon>
        <taxon>fabids</taxon>
        <taxon>Fabales</taxon>
        <taxon>Fabaceae</taxon>
        <taxon>Papilionoideae</taxon>
        <taxon>50 kb inversion clade</taxon>
        <taxon>NPAAA clade</taxon>
        <taxon>Hologalegina</taxon>
        <taxon>IRL clade</taxon>
        <taxon>Trifolieae</taxon>
        <taxon>Trifolium</taxon>
    </lineage>
</organism>
<keyword evidence="9" id="KW-0496">Mitochondrion</keyword>
<dbReference type="GO" id="GO:0030150">
    <property type="term" value="P:protein import into mitochondrial matrix"/>
    <property type="evidence" value="ECO:0007669"/>
    <property type="project" value="TreeGrafter"/>
</dbReference>
<dbReference type="EMBL" id="ASHM01052347">
    <property type="protein sequence ID" value="PNX86866.1"/>
    <property type="molecule type" value="Genomic_DNA"/>
</dbReference>
<keyword evidence="10" id="KW-0472">Membrane</keyword>
<dbReference type="Pfam" id="PF02466">
    <property type="entry name" value="Tim17"/>
    <property type="match status" value="1"/>
</dbReference>
<protein>
    <submittedName>
        <fullName evidence="11">Mitochondrial import inner membrane translocase subunit TIM17-2-like protein</fullName>
    </submittedName>
</protein>
<gene>
    <name evidence="11" type="ORF">L195_g042949</name>
</gene>
<evidence type="ECO:0000256" key="1">
    <source>
        <dbReference type="ARBA" id="ARBA00004448"/>
    </source>
</evidence>
<evidence type="ECO:0000256" key="9">
    <source>
        <dbReference type="ARBA" id="ARBA00023128"/>
    </source>
</evidence>
<dbReference type="OrthoDB" id="2261329at2759"/>
<keyword evidence="5" id="KW-0999">Mitochondrion inner membrane</keyword>
<reference evidence="11 12" key="1">
    <citation type="journal article" date="2014" name="Am. J. Bot.">
        <title>Genome assembly and annotation for red clover (Trifolium pratense; Fabaceae).</title>
        <authorList>
            <person name="Istvanek J."/>
            <person name="Jaros M."/>
            <person name="Krenek A."/>
            <person name="Repkova J."/>
        </authorList>
    </citation>
    <scope>NUCLEOTIDE SEQUENCE [LARGE SCALE GENOMIC DNA]</scope>
    <source>
        <strain evidence="12">cv. Tatra</strain>
        <tissue evidence="11">Young leaves</tissue>
    </source>
</reference>
<evidence type="ECO:0000256" key="6">
    <source>
        <dbReference type="ARBA" id="ARBA00022927"/>
    </source>
</evidence>
<name>A0A2K3M7U4_TRIPR</name>
<reference evidence="11 12" key="2">
    <citation type="journal article" date="2017" name="Front. Plant Sci.">
        <title>Gene Classification and Mining of Molecular Markers Useful in Red Clover (Trifolium pratense) Breeding.</title>
        <authorList>
            <person name="Istvanek J."/>
            <person name="Dluhosova J."/>
            <person name="Dluhos P."/>
            <person name="Patkova L."/>
            <person name="Nedelnik J."/>
            <person name="Repkova J."/>
        </authorList>
    </citation>
    <scope>NUCLEOTIDE SEQUENCE [LARGE SCALE GENOMIC DNA]</scope>
    <source>
        <strain evidence="12">cv. Tatra</strain>
        <tissue evidence="11">Young leaves</tissue>
    </source>
</reference>
<comment type="subcellular location">
    <subcellularLocation>
        <location evidence="1">Mitochondrion inner membrane</location>
        <topology evidence="1">Multi-pass membrane protein</topology>
    </subcellularLocation>
</comment>
<dbReference type="Proteomes" id="UP000236291">
    <property type="component" value="Unassembled WGS sequence"/>
</dbReference>
<comment type="caution">
    <text evidence="11">The sequence shown here is derived from an EMBL/GenBank/DDBJ whole genome shotgun (WGS) entry which is preliminary data.</text>
</comment>
<keyword evidence="6" id="KW-0653">Protein transport</keyword>
<accession>A0A2K3M7U4</accession>
<evidence type="ECO:0000313" key="12">
    <source>
        <dbReference type="Proteomes" id="UP000236291"/>
    </source>
</evidence>
<evidence type="ECO:0000256" key="4">
    <source>
        <dbReference type="ARBA" id="ARBA00022692"/>
    </source>
</evidence>
<evidence type="ECO:0000313" key="11">
    <source>
        <dbReference type="EMBL" id="PNX86866.1"/>
    </source>
</evidence>
<evidence type="ECO:0000256" key="8">
    <source>
        <dbReference type="ARBA" id="ARBA00023010"/>
    </source>
</evidence>
<dbReference type="ExpressionAtlas" id="A0A2K3M7U4">
    <property type="expression patterns" value="baseline"/>
</dbReference>